<dbReference type="GO" id="GO:0003924">
    <property type="term" value="F:GTPase activity"/>
    <property type="evidence" value="ECO:0007669"/>
    <property type="project" value="InterPro"/>
</dbReference>
<dbReference type="InterPro" id="IPR005225">
    <property type="entry name" value="Small_GTP-bd"/>
</dbReference>
<dbReference type="Proteomes" id="UP001274896">
    <property type="component" value="Unassembled WGS sequence"/>
</dbReference>
<accession>A0AAE0PZB5</accession>
<dbReference type="NCBIfam" id="TIGR00231">
    <property type="entry name" value="small_GTP"/>
    <property type="match status" value="1"/>
</dbReference>
<evidence type="ECO:0000256" key="1">
    <source>
        <dbReference type="ARBA" id="ARBA00010142"/>
    </source>
</evidence>
<dbReference type="SMART" id="SM00175">
    <property type="entry name" value="RAB"/>
    <property type="match status" value="1"/>
</dbReference>
<evidence type="ECO:0000256" key="3">
    <source>
        <dbReference type="ARBA" id="ARBA00023134"/>
    </source>
</evidence>
<dbReference type="SUPFAM" id="SSF52540">
    <property type="entry name" value="P-loop containing nucleoside triphosphate hydrolases"/>
    <property type="match status" value="1"/>
</dbReference>
<dbReference type="FunFam" id="3.40.50.300:FF:001179">
    <property type="entry name" value="Rho family GTPase"/>
    <property type="match status" value="1"/>
</dbReference>
<dbReference type="AlphaFoldDB" id="A0AAE0PZB5"/>
<evidence type="ECO:0000313" key="4">
    <source>
        <dbReference type="EMBL" id="KAK3510867.1"/>
    </source>
</evidence>
<reference evidence="4" key="1">
    <citation type="submission" date="2023-06" db="EMBL/GenBank/DDBJ databases">
        <title>Male Hemibagrus guttatus genome.</title>
        <authorList>
            <person name="Bian C."/>
        </authorList>
    </citation>
    <scope>NUCLEOTIDE SEQUENCE</scope>
    <source>
        <strain evidence="4">Male_cb2023</strain>
        <tissue evidence="4">Muscle</tissue>
    </source>
</reference>
<dbReference type="EMBL" id="JAUCMX010000025">
    <property type="protein sequence ID" value="KAK3510867.1"/>
    <property type="molecule type" value="Genomic_DNA"/>
</dbReference>
<protein>
    <submittedName>
        <fullName evidence="4">Uncharacterized protein</fullName>
    </submittedName>
</protein>
<dbReference type="SMART" id="SM00174">
    <property type="entry name" value="RHO"/>
    <property type="match status" value="1"/>
</dbReference>
<dbReference type="SMART" id="SM00173">
    <property type="entry name" value="RAS"/>
    <property type="match status" value="1"/>
</dbReference>
<sequence>STESVLGPQVGDGGVGNTSLIVSYTMNGYPAEHVPTAFDNFTVTVHVDGRPVQLCDTAGQDDLECLRPFCYRDADVFLLYYSIIAQSSFHSVRERWTLEVRRLHPVAPLVLVGTQSDLRDDVQVLMWLARQQKQPVKVEARLVSRSLGVSAFAECSALTQKNLKAVFDTAIMDSLEHKEELKGMRQRVMLREKTPDKFRQLSQTWWRKRSCFM</sequence>
<dbReference type="InterPro" id="IPR001806">
    <property type="entry name" value="Small_GTPase"/>
</dbReference>
<evidence type="ECO:0000256" key="2">
    <source>
        <dbReference type="ARBA" id="ARBA00022741"/>
    </source>
</evidence>
<dbReference type="Pfam" id="PF00071">
    <property type="entry name" value="Ras"/>
    <property type="match status" value="1"/>
</dbReference>
<dbReference type="GO" id="GO:0005525">
    <property type="term" value="F:GTP binding"/>
    <property type="evidence" value="ECO:0007669"/>
    <property type="project" value="UniProtKB-KW"/>
</dbReference>
<organism evidence="4 5">
    <name type="scientific">Hemibagrus guttatus</name>
    <dbReference type="NCBI Taxonomy" id="175788"/>
    <lineage>
        <taxon>Eukaryota</taxon>
        <taxon>Metazoa</taxon>
        <taxon>Chordata</taxon>
        <taxon>Craniata</taxon>
        <taxon>Vertebrata</taxon>
        <taxon>Euteleostomi</taxon>
        <taxon>Actinopterygii</taxon>
        <taxon>Neopterygii</taxon>
        <taxon>Teleostei</taxon>
        <taxon>Ostariophysi</taxon>
        <taxon>Siluriformes</taxon>
        <taxon>Bagridae</taxon>
        <taxon>Hemibagrus</taxon>
    </lineage>
</organism>
<name>A0AAE0PZB5_9TELE</name>
<dbReference type="InterPro" id="IPR027417">
    <property type="entry name" value="P-loop_NTPase"/>
</dbReference>
<keyword evidence="2" id="KW-0547">Nucleotide-binding</keyword>
<dbReference type="PANTHER" id="PTHR24072">
    <property type="entry name" value="RHO FAMILY GTPASE"/>
    <property type="match status" value="1"/>
</dbReference>
<comment type="similarity">
    <text evidence="1">Belongs to the small GTPase superfamily. Rho family.</text>
</comment>
<dbReference type="PROSITE" id="PS51419">
    <property type="entry name" value="RAB"/>
    <property type="match status" value="1"/>
</dbReference>
<dbReference type="PRINTS" id="PR00449">
    <property type="entry name" value="RASTRNSFRMNG"/>
</dbReference>
<keyword evidence="3" id="KW-0342">GTP-binding</keyword>
<dbReference type="PROSITE" id="PS51420">
    <property type="entry name" value="RHO"/>
    <property type="match status" value="1"/>
</dbReference>
<dbReference type="Gene3D" id="3.40.50.300">
    <property type="entry name" value="P-loop containing nucleotide triphosphate hydrolases"/>
    <property type="match status" value="1"/>
</dbReference>
<gene>
    <name evidence="4" type="ORF">QTP70_022833</name>
</gene>
<dbReference type="PROSITE" id="PS51421">
    <property type="entry name" value="RAS"/>
    <property type="match status" value="1"/>
</dbReference>
<keyword evidence="5" id="KW-1185">Reference proteome</keyword>
<evidence type="ECO:0000313" key="5">
    <source>
        <dbReference type="Proteomes" id="UP001274896"/>
    </source>
</evidence>
<dbReference type="InterPro" id="IPR003578">
    <property type="entry name" value="Small_GTPase_Rho"/>
</dbReference>
<dbReference type="GO" id="GO:0007264">
    <property type="term" value="P:small GTPase-mediated signal transduction"/>
    <property type="evidence" value="ECO:0007669"/>
    <property type="project" value="InterPro"/>
</dbReference>
<feature type="non-terminal residue" evidence="4">
    <location>
        <position position="1"/>
    </location>
</feature>
<proteinExistence type="inferred from homology"/>
<comment type="caution">
    <text evidence="4">The sequence shown here is derived from an EMBL/GenBank/DDBJ whole genome shotgun (WGS) entry which is preliminary data.</text>
</comment>